<proteinExistence type="inferred from homology"/>
<evidence type="ECO:0000256" key="8">
    <source>
        <dbReference type="PIRSR" id="PIRSR602401-1"/>
    </source>
</evidence>
<keyword evidence="6 8" id="KW-0408">Iron</keyword>
<dbReference type="Pfam" id="PF00067">
    <property type="entry name" value="p450"/>
    <property type="match status" value="1"/>
</dbReference>
<keyword evidence="10" id="KW-1185">Reference proteome</keyword>
<accession>A0A420YGC7</accession>
<evidence type="ECO:0000313" key="10">
    <source>
        <dbReference type="Proteomes" id="UP000275385"/>
    </source>
</evidence>
<organism evidence="9 10">
    <name type="scientific">Coniochaeta pulveracea</name>
    <dbReference type="NCBI Taxonomy" id="177199"/>
    <lineage>
        <taxon>Eukaryota</taxon>
        <taxon>Fungi</taxon>
        <taxon>Dikarya</taxon>
        <taxon>Ascomycota</taxon>
        <taxon>Pezizomycotina</taxon>
        <taxon>Sordariomycetes</taxon>
        <taxon>Sordariomycetidae</taxon>
        <taxon>Coniochaetales</taxon>
        <taxon>Coniochaetaceae</taxon>
        <taxon>Coniochaeta</taxon>
    </lineage>
</organism>
<evidence type="ECO:0000256" key="2">
    <source>
        <dbReference type="ARBA" id="ARBA00010617"/>
    </source>
</evidence>
<dbReference type="InterPro" id="IPR001128">
    <property type="entry name" value="Cyt_P450"/>
</dbReference>
<dbReference type="Proteomes" id="UP000275385">
    <property type="component" value="Unassembled WGS sequence"/>
</dbReference>
<dbReference type="PRINTS" id="PR00385">
    <property type="entry name" value="P450"/>
</dbReference>
<protein>
    <submittedName>
        <fullName evidence="9">Uncharacterized protein</fullName>
    </submittedName>
</protein>
<sequence length="440" mass="49578">MDLVIRSADAVQVVHGSNSKCTKRGLGTFEIFDWDGGFSLETIMDSDIHRERRRIWDRAQNPQAMAHYEICTRKAVRTWLAKVASVEGEAIEMSKAMLLVAFDNMGQIGFSKEFGATQKGEGTRWIHLMGALLEQIAILGGLTWPTLVARSLEGLGKFGPLKDALEFNDISKDFAHERLDVSTSSLSLRLAENVTNRTQRDDPALHDIMKYFIDDYKSENPKSFVRDTDLYTDTQTILIAATDTSAATLTWLFYYLTIHPEIKSQLVSEISTARSQTAESGEFLDADLAHLPYLNAVINETLRIKPVGGNNSPRLTPPEGIVVDGTWIPGQVQVVIPIWALCRYEKYFERPLDFVPERWTTKPEMVKDKRAFIPFNHGRWSCAGKKLAMMLMRLVVAYTVTDFDFGFAEAEDGAAIVRDTKDVTLVKPGELRLRFTRRSA</sequence>
<feature type="binding site" description="axial binding residue" evidence="8">
    <location>
        <position position="382"/>
    </location>
    <ligand>
        <name>heme</name>
        <dbReference type="ChEBI" id="CHEBI:30413"/>
    </ligand>
    <ligandPart>
        <name>Fe</name>
        <dbReference type="ChEBI" id="CHEBI:18248"/>
    </ligandPart>
</feature>
<dbReference type="PANTHER" id="PTHR24305">
    <property type="entry name" value="CYTOCHROME P450"/>
    <property type="match status" value="1"/>
</dbReference>
<keyword evidence="7" id="KW-0503">Monooxygenase</keyword>
<dbReference type="Gene3D" id="1.10.630.10">
    <property type="entry name" value="Cytochrome P450"/>
    <property type="match status" value="1"/>
</dbReference>
<dbReference type="PANTHER" id="PTHR24305:SF187">
    <property type="entry name" value="P450, PUTATIVE (EUROFUNG)-RELATED"/>
    <property type="match status" value="1"/>
</dbReference>
<dbReference type="OrthoDB" id="6692864at2759"/>
<dbReference type="InterPro" id="IPR050121">
    <property type="entry name" value="Cytochrome_P450_monoxygenase"/>
</dbReference>
<evidence type="ECO:0000256" key="3">
    <source>
        <dbReference type="ARBA" id="ARBA00022617"/>
    </source>
</evidence>
<reference evidence="9 10" key="1">
    <citation type="submission" date="2018-08" db="EMBL/GenBank/DDBJ databases">
        <title>Draft genome of the lignicolous fungus Coniochaeta pulveracea.</title>
        <authorList>
            <person name="Borstlap C.J."/>
            <person name="De Witt R.N."/>
            <person name="Botha A."/>
            <person name="Volschenk H."/>
        </authorList>
    </citation>
    <scope>NUCLEOTIDE SEQUENCE [LARGE SCALE GENOMIC DNA]</scope>
    <source>
        <strain evidence="9 10">CAB683</strain>
    </source>
</reference>
<evidence type="ECO:0000256" key="1">
    <source>
        <dbReference type="ARBA" id="ARBA00001971"/>
    </source>
</evidence>
<evidence type="ECO:0000256" key="6">
    <source>
        <dbReference type="ARBA" id="ARBA00023004"/>
    </source>
</evidence>
<keyword evidence="4 8" id="KW-0479">Metal-binding</keyword>
<evidence type="ECO:0000256" key="5">
    <source>
        <dbReference type="ARBA" id="ARBA00023002"/>
    </source>
</evidence>
<dbReference type="GO" id="GO:0020037">
    <property type="term" value="F:heme binding"/>
    <property type="evidence" value="ECO:0007669"/>
    <property type="project" value="InterPro"/>
</dbReference>
<evidence type="ECO:0000313" key="9">
    <source>
        <dbReference type="EMBL" id="RKU46919.1"/>
    </source>
</evidence>
<comment type="similarity">
    <text evidence="2">Belongs to the cytochrome P450 family.</text>
</comment>
<evidence type="ECO:0000256" key="4">
    <source>
        <dbReference type="ARBA" id="ARBA00022723"/>
    </source>
</evidence>
<gene>
    <name evidence="9" type="ORF">DL546_003487</name>
</gene>
<comment type="cofactor">
    <cofactor evidence="1 8">
        <name>heme</name>
        <dbReference type="ChEBI" id="CHEBI:30413"/>
    </cofactor>
</comment>
<dbReference type="GO" id="GO:0005506">
    <property type="term" value="F:iron ion binding"/>
    <property type="evidence" value="ECO:0007669"/>
    <property type="project" value="InterPro"/>
</dbReference>
<dbReference type="STRING" id="177199.A0A420YGC7"/>
<dbReference type="GO" id="GO:0004497">
    <property type="term" value="F:monooxygenase activity"/>
    <property type="evidence" value="ECO:0007669"/>
    <property type="project" value="UniProtKB-KW"/>
</dbReference>
<dbReference type="InterPro" id="IPR002401">
    <property type="entry name" value="Cyt_P450_E_grp-I"/>
</dbReference>
<dbReference type="EMBL" id="QVQW01000011">
    <property type="protein sequence ID" value="RKU46919.1"/>
    <property type="molecule type" value="Genomic_DNA"/>
</dbReference>
<dbReference type="AlphaFoldDB" id="A0A420YGC7"/>
<dbReference type="SUPFAM" id="SSF48264">
    <property type="entry name" value="Cytochrome P450"/>
    <property type="match status" value="1"/>
</dbReference>
<comment type="caution">
    <text evidence="9">The sequence shown here is derived from an EMBL/GenBank/DDBJ whole genome shotgun (WGS) entry which is preliminary data.</text>
</comment>
<dbReference type="GO" id="GO:0016705">
    <property type="term" value="F:oxidoreductase activity, acting on paired donors, with incorporation or reduction of molecular oxygen"/>
    <property type="evidence" value="ECO:0007669"/>
    <property type="project" value="InterPro"/>
</dbReference>
<dbReference type="InterPro" id="IPR036396">
    <property type="entry name" value="Cyt_P450_sf"/>
</dbReference>
<evidence type="ECO:0000256" key="7">
    <source>
        <dbReference type="ARBA" id="ARBA00023033"/>
    </source>
</evidence>
<keyword evidence="3 8" id="KW-0349">Heme</keyword>
<keyword evidence="5" id="KW-0560">Oxidoreductase</keyword>
<dbReference type="PRINTS" id="PR00463">
    <property type="entry name" value="EP450I"/>
</dbReference>
<name>A0A420YGC7_9PEZI</name>